<gene>
    <name evidence="2" type="ORF">WR25_24248</name>
</gene>
<evidence type="ECO:0000313" key="2">
    <source>
        <dbReference type="EMBL" id="PAV86515.1"/>
    </source>
</evidence>
<organism evidence="2 3">
    <name type="scientific">Diploscapter pachys</name>
    <dbReference type="NCBI Taxonomy" id="2018661"/>
    <lineage>
        <taxon>Eukaryota</taxon>
        <taxon>Metazoa</taxon>
        <taxon>Ecdysozoa</taxon>
        <taxon>Nematoda</taxon>
        <taxon>Chromadorea</taxon>
        <taxon>Rhabditida</taxon>
        <taxon>Rhabditina</taxon>
        <taxon>Rhabditomorpha</taxon>
        <taxon>Rhabditoidea</taxon>
        <taxon>Rhabditidae</taxon>
        <taxon>Diploscapter</taxon>
    </lineage>
</organism>
<name>A0A2A2LK87_9BILA</name>
<dbReference type="AlphaFoldDB" id="A0A2A2LK87"/>
<reference evidence="2 3" key="1">
    <citation type="journal article" date="2017" name="Curr. Biol.">
        <title>Genome architecture and evolution of a unichromosomal asexual nematode.</title>
        <authorList>
            <person name="Fradin H."/>
            <person name="Zegar C."/>
            <person name="Gutwein M."/>
            <person name="Lucas J."/>
            <person name="Kovtun M."/>
            <person name="Corcoran D."/>
            <person name="Baugh L.R."/>
            <person name="Kiontke K."/>
            <person name="Gunsalus K."/>
            <person name="Fitch D.H."/>
            <person name="Piano F."/>
        </authorList>
    </citation>
    <scope>NUCLEOTIDE SEQUENCE [LARGE SCALE GENOMIC DNA]</scope>
    <source>
        <strain evidence="2">PF1309</strain>
    </source>
</reference>
<accession>A0A2A2LK87</accession>
<proteinExistence type="predicted"/>
<keyword evidence="3" id="KW-1185">Reference proteome</keyword>
<evidence type="ECO:0000256" key="1">
    <source>
        <dbReference type="SAM" id="Coils"/>
    </source>
</evidence>
<comment type="caution">
    <text evidence="2">The sequence shown here is derived from an EMBL/GenBank/DDBJ whole genome shotgun (WGS) entry which is preliminary data.</text>
</comment>
<protein>
    <submittedName>
        <fullName evidence="2">Uncharacterized protein</fullName>
    </submittedName>
</protein>
<evidence type="ECO:0000313" key="3">
    <source>
        <dbReference type="Proteomes" id="UP000218231"/>
    </source>
</evidence>
<feature type="coiled-coil region" evidence="1">
    <location>
        <begin position="90"/>
        <end position="124"/>
    </location>
</feature>
<dbReference type="Proteomes" id="UP000218231">
    <property type="component" value="Unassembled WGS sequence"/>
</dbReference>
<keyword evidence="1" id="KW-0175">Coiled coil</keyword>
<sequence>MSENIYEEALVIEKSSKYTYVTCPKYAEDIRIPHWIGEIRNIQLQMWDSVGITTVIDNIAFKFCLLKRASSIPSVDEETETELLINRLHIRSLQLELNDAESRLKQLNRQLKMMEQSKELANFNCCVCFTNQVSN</sequence>
<dbReference type="EMBL" id="LIAE01006660">
    <property type="protein sequence ID" value="PAV86515.1"/>
    <property type="molecule type" value="Genomic_DNA"/>
</dbReference>